<reference evidence="3" key="2">
    <citation type="submission" date="2023-06" db="EMBL/GenBank/DDBJ databases">
        <authorList>
            <consortium name="Lawrence Berkeley National Laboratory"/>
            <person name="Haridas S."/>
            <person name="Hensen N."/>
            <person name="Bonometti L."/>
            <person name="Westerberg I."/>
            <person name="Brannstrom I.O."/>
            <person name="Guillou S."/>
            <person name="Cros-Aarteil S."/>
            <person name="Calhoun S."/>
            <person name="Kuo A."/>
            <person name="Mondo S."/>
            <person name="Pangilinan J."/>
            <person name="Riley R."/>
            <person name="Labutti K."/>
            <person name="Andreopoulos B."/>
            <person name="Lipzen A."/>
            <person name="Chen C."/>
            <person name="Yanf M."/>
            <person name="Daum C."/>
            <person name="Ng V."/>
            <person name="Clum A."/>
            <person name="Steindorff A."/>
            <person name="Ohm R."/>
            <person name="Martin F."/>
            <person name="Silar P."/>
            <person name="Natvig D."/>
            <person name="Lalanne C."/>
            <person name="Gautier V."/>
            <person name="Ament-Velasquez S.L."/>
            <person name="Kruys A."/>
            <person name="Hutchinson M.I."/>
            <person name="Powell A.J."/>
            <person name="Barry K."/>
            <person name="Miller A.N."/>
            <person name="Grigoriev I.V."/>
            <person name="Debuchy R."/>
            <person name="Gladieux P."/>
            <person name="Thoren M.H."/>
            <person name="Johannesson H."/>
        </authorList>
    </citation>
    <scope>NUCLEOTIDE SEQUENCE</scope>
    <source>
        <strain evidence="3">CBS 560.94</strain>
    </source>
</reference>
<organism evidence="3 4">
    <name type="scientific">Neurospora tetraspora</name>
    <dbReference type="NCBI Taxonomy" id="94610"/>
    <lineage>
        <taxon>Eukaryota</taxon>
        <taxon>Fungi</taxon>
        <taxon>Dikarya</taxon>
        <taxon>Ascomycota</taxon>
        <taxon>Pezizomycotina</taxon>
        <taxon>Sordariomycetes</taxon>
        <taxon>Sordariomycetidae</taxon>
        <taxon>Sordariales</taxon>
        <taxon>Sordariaceae</taxon>
        <taxon>Neurospora</taxon>
    </lineage>
</organism>
<evidence type="ECO:0000313" key="4">
    <source>
        <dbReference type="Proteomes" id="UP001278500"/>
    </source>
</evidence>
<accession>A0AAE0JG68</accession>
<proteinExistence type="predicted"/>
<feature type="compositionally biased region" description="Low complexity" evidence="1">
    <location>
        <begin position="249"/>
        <end position="263"/>
    </location>
</feature>
<evidence type="ECO:0000256" key="1">
    <source>
        <dbReference type="SAM" id="MobiDB-lite"/>
    </source>
</evidence>
<dbReference type="RefSeq" id="XP_062682329.1">
    <property type="nucleotide sequence ID" value="XM_062821949.1"/>
</dbReference>
<dbReference type="Proteomes" id="UP001278500">
    <property type="component" value="Unassembled WGS sequence"/>
</dbReference>
<dbReference type="GeneID" id="87859103"/>
<keyword evidence="4" id="KW-1185">Reference proteome</keyword>
<name>A0AAE0JG68_9PEZI</name>
<comment type="caution">
    <text evidence="3">The sequence shown here is derived from an EMBL/GenBank/DDBJ whole genome shotgun (WGS) entry which is preliminary data.</text>
</comment>
<feature type="domain" description="C2H2-type" evidence="2">
    <location>
        <begin position="111"/>
        <end position="140"/>
    </location>
</feature>
<evidence type="ECO:0000259" key="2">
    <source>
        <dbReference type="SMART" id="SM00355"/>
    </source>
</evidence>
<dbReference type="SMART" id="SM00355">
    <property type="entry name" value="ZnF_C2H2"/>
    <property type="match status" value="3"/>
</dbReference>
<feature type="region of interest" description="Disordered" evidence="1">
    <location>
        <begin position="1"/>
        <end position="61"/>
    </location>
</feature>
<dbReference type="EMBL" id="JAUEPP010000004">
    <property type="protein sequence ID" value="KAK3345716.1"/>
    <property type="molecule type" value="Genomic_DNA"/>
</dbReference>
<protein>
    <recommendedName>
        <fullName evidence="2">C2H2-type domain-containing protein</fullName>
    </recommendedName>
</protein>
<dbReference type="AlphaFoldDB" id="A0AAE0JG68"/>
<evidence type="ECO:0000313" key="3">
    <source>
        <dbReference type="EMBL" id="KAK3345716.1"/>
    </source>
</evidence>
<feature type="region of interest" description="Disordered" evidence="1">
    <location>
        <begin position="234"/>
        <end position="263"/>
    </location>
</feature>
<dbReference type="InterPro" id="IPR013087">
    <property type="entry name" value="Znf_C2H2_type"/>
</dbReference>
<gene>
    <name evidence="3" type="ORF">B0H65DRAFT_212216</name>
</gene>
<sequence>MEMSVTNPHGHPEVSSTTLSPDFNLDFLGDDFGTDWSQEHDARPELPPQPTPFGLSNENQPGPATEVAAALPCSISDPTSSTSDNLYLQAANQDITQSPPLSPITTETGTSRCTFCRPQKNRRIEFSSEAALKLHIETDHQFQCHSCPNVGFKHRYRLANHYKTQKHRPKTPGRPSDPCYRCGRCGQFCSHRGNHIRHIQTCKGGKLDQPMSYECDDHGATSVDRNDHVAHLNRCKKKGQKNSHAGRETGSSSGSGSPSSTGS</sequence>
<feature type="domain" description="C2H2-type" evidence="2">
    <location>
        <begin position="180"/>
        <end position="200"/>
    </location>
</feature>
<feature type="domain" description="C2H2-type" evidence="2">
    <location>
        <begin position="142"/>
        <end position="167"/>
    </location>
</feature>
<reference evidence="3" key="1">
    <citation type="journal article" date="2023" name="Mol. Phylogenet. Evol.">
        <title>Genome-scale phylogeny and comparative genomics of the fungal order Sordariales.</title>
        <authorList>
            <person name="Hensen N."/>
            <person name="Bonometti L."/>
            <person name="Westerberg I."/>
            <person name="Brannstrom I.O."/>
            <person name="Guillou S."/>
            <person name="Cros-Aarteil S."/>
            <person name="Calhoun S."/>
            <person name="Haridas S."/>
            <person name="Kuo A."/>
            <person name="Mondo S."/>
            <person name="Pangilinan J."/>
            <person name="Riley R."/>
            <person name="LaButti K."/>
            <person name="Andreopoulos B."/>
            <person name="Lipzen A."/>
            <person name="Chen C."/>
            <person name="Yan M."/>
            <person name="Daum C."/>
            <person name="Ng V."/>
            <person name="Clum A."/>
            <person name="Steindorff A."/>
            <person name="Ohm R.A."/>
            <person name="Martin F."/>
            <person name="Silar P."/>
            <person name="Natvig D.O."/>
            <person name="Lalanne C."/>
            <person name="Gautier V."/>
            <person name="Ament-Velasquez S.L."/>
            <person name="Kruys A."/>
            <person name="Hutchinson M.I."/>
            <person name="Powell A.J."/>
            <person name="Barry K."/>
            <person name="Miller A.N."/>
            <person name="Grigoriev I.V."/>
            <person name="Debuchy R."/>
            <person name="Gladieux P."/>
            <person name="Hiltunen Thoren M."/>
            <person name="Johannesson H."/>
        </authorList>
    </citation>
    <scope>NUCLEOTIDE SEQUENCE</scope>
    <source>
        <strain evidence="3">CBS 560.94</strain>
    </source>
</reference>